<gene>
    <name evidence="5" type="ORF">CARG_04405</name>
</gene>
<dbReference type="PANTHER" id="PTHR42790">
    <property type="entry name" value="AMINOTRANSFERASE"/>
    <property type="match status" value="1"/>
</dbReference>
<dbReference type="PANTHER" id="PTHR42790:SF19">
    <property type="entry name" value="KYNURENINE_ALPHA-AMINOADIPATE AMINOTRANSFERASE, MITOCHONDRIAL"/>
    <property type="match status" value="1"/>
</dbReference>
<dbReference type="EMBL" id="CP006365">
    <property type="protein sequence ID" value="AGU15024.1"/>
    <property type="molecule type" value="Genomic_DNA"/>
</dbReference>
<protein>
    <recommendedName>
        <fullName evidence="7">Aminotransferase class I/classII domain-containing protein</fullName>
    </recommendedName>
</protein>
<evidence type="ECO:0008006" key="7">
    <source>
        <dbReference type="Google" id="ProtNLM"/>
    </source>
</evidence>
<evidence type="ECO:0000313" key="5">
    <source>
        <dbReference type="EMBL" id="AGU15024.1"/>
    </source>
</evidence>
<keyword evidence="3" id="KW-0808">Transferase</keyword>
<dbReference type="AlphaFoldDB" id="U3GUK0"/>
<dbReference type="InterPro" id="IPR015422">
    <property type="entry name" value="PyrdxlP-dep_Trfase_small"/>
</dbReference>
<sequence length="150" mass="16559">MVAPKDVRGYAQIESEFVTICASVLSQRIVAEFMGGDLWMKYTSQTSKLCKQRRDAVIEAIRSYLPEGTIATVPDGGFFTWVTLPSKEGEVVDVEELLHKAIDRGVVFVPGSAFFSDPHDGAGTLRIAFSYGELETLAEGVRRLRQALKD</sequence>
<evidence type="ECO:0000256" key="2">
    <source>
        <dbReference type="ARBA" id="ARBA00022576"/>
    </source>
</evidence>
<keyword evidence="4" id="KW-0663">Pyridoxal phosphate</keyword>
<proteinExistence type="predicted"/>
<accession>U3GUK0</accession>
<evidence type="ECO:0000313" key="6">
    <source>
        <dbReference type="Proteomes" id="UP000016943"/>
    </source>
</evidence>
<reference evidence="5 6" key="1">
    <citation type="journal article" date="2013" name="Genome Announc.">
        <title>Whole-Genome Sequence of the Clinical Strain Corynebacterium argentoratense DSM 44202, Isolated from a Human Throat Specimen.</title>
        <authorList>
            <person name="Bomholt C."/>
            <person name="Glaub A."/>
            <person name="Gravermann K."/>
            <person name="Albersmeier A."/>
            <person name="Brinkrolf K."/>
            <person name="Ruckert C."/>
            <person name="Tauch A."/>
        </authorList>
    </citation>
    <scope>NUCLEOTIDE SEQUENCE [LARGE SCALE GENOMIC DNA]</scope>
    <source>
        <strain evidence="5">DSM 44202</strain>
    </source>
</reference>
<evidence type="ECO:0000256" key="4">
    <source>
        <dbReference type="ARBA" id="ARBA00022898"/>
    </source>
</evidence>
<dbReference type="InterPro" id="IPR050859">
    <property type="entry name" value="Class-I_PLP-dep_aminotransf"/>
</dbReference>
<dbReference type="eggNOG" id="COG1167">
    <property type="taxonomic scope" value="Bacteria"/>
</dbReference>
<name>U3GUK0_9CORY</name>
<keyword evidence="2" id="KW-0032">Aminotransferase</keyword>
<dbReference type="GO" id="GO:1901605">
    <property type="term" value="P:alpha-amino acid metabolic process"/>
    <property type="evidence" value="ECO:0007669"/>
    <property type="project" value="TreeGrafter"/>
</dbReference>
<dbReference type="KEGG" id="caz:CARG_04405"/>
<dbReference type="Proteomes" id="UP000016943">
    <property type="component" value="Chromosome"/>
</dbReference>
<dbReference type="PATRIC" id="fig|1348662.3.peg.867"/>
<dbReference type="Gene3D" id="3.90.1150.10">
    <property type="entry name" value="Aspartate Aminotransferase, domain 1"/>
    <property type="match status" value="1"/>
</dbReference>
<dbReference type="InterPro" id="IPR015424">
    <property type="entry name" value="PyrdxlP-dep_Trfase"/>
</dbReference>
<dbReference type="GO" id="GO:0008483">
    <property type="term" value="F:transaminase activity"/>
    <property type="evidence" value="ECO:0007669"/>
    <property type="project" value="UniProtKB-KW"/>
</dbReference>
<organism evidence="5 6">
    <name type="scientific">Corynebacterium argentoratense DSM 44202</name>
    <dbReference type="NCBI Taxonomy" id="1348662"/>
    <lineage>
        <taxon>Bacteria</taxon>
        <taxon>Bacillati</taxon>
        <taxon>Actinomycetota</taxon>
        <taxon>Actinomycetes</taxon>
        <taxon>Mycobacteriales</taxon>
        <taxon>Corynebacteriaceae</taxon>
        <taxon>Corynebacterium</taxon>
    </lineage>
</organism>
<comment type="cofactor">
    <cofactor evidence="1">
        <name>pyridoxal 5'-phosphate</name>
        <dbReference type="ChEBI" id="CHEBI:597326"/>
    </cofactor>
</comment>
<dbReference type="STRING" id="1348662.CARG_04405"/>
<dbReference type="HOGENOM" id="CLU_017584_18_1_11"/>
<evidence type="ECO:0000256" key="1">
    <source>
        <dbReference type="ARBA" id="ARBA00001933"/>
    </source>
</evidence>
<dbReference type="SUPFAM" id="SSF53383">
    <property type="entry name" value="PLP-dependent transferases"/>
    <property type="match status" value="1"/>
</dbReference>
<evidence type="ECO:0000256" key="3">
    <source>
        <dbReference type="ARBA" id="ARBA00022679"/>
    </source>
</evidence>
<keyword evidence="6" id="KW-1185">Reference proteome</keyword>